<organism evidence="6 7">
    <name type="scientific">Aplysia californica</name>
    <name type="common">California sea hare</name>
    <dbReference type="NCBI Taxonomy" id="6500"/>
    <lineage>
        <taxon>Eukaryota</taxon>
        <taxon>Metazoa</taxon>
        <taxon>Spiralia</taxon>
        <taxon>Lophotrochozoa</taxon>
        <taxon>Mollusca</taxon>
        <taxon>Gastropoda</taxon>
        <taxon>Heterobranchia</taxon>
        <taxon>Euthyneura</taxon>
        <taxon>Tectipleura</taxon>
        <taxon>Aplysiida</taxon>
        <taxon>Aplysioidea</taxon>
        <taxon>Aplysiidae</taxon>
        <taxon>Aplysia</taxon>
    </lineage>
</organism>
<gene>
    <name evidence="7 8" type="primary">LOC101855737</name>
</gene>
<evidence type="ECO:0000313" key="7">
    <source>
        <dbReference type="RefSeq" id="XP_005103096.1"/>
    </source>
</evidence>
<feature type="compositionally biased region" description="Low complexity" evidence="5">
    <location>
        <begin position="248"/>
        <end position="260"/>
    </location>
</feature>
<evidence type="ECO:0000256" key="2">
    <source>
        <dbReference type="ARBA" id="ARBA00011984"/>
    </source>
</evidence>
<reference evidence="7 8" key="1">
    <citation type="submission" date="2025-05" db="UniProtKB">
        <authorList>
            <consortium name="RefSeq"/>
        </authorList>
    </citation>
    <scope>IDENTIFICATION</scope>
</reference>
<evidence type="ECO:0000256" key="4">
    <source>
        <dbReference type="ARBA" id="ARBA00048098"/>
    </source>
</evidence>
<protein>
    <recommendedName>
        <fullName evidence="2">small monomeric GTPase</fullName>
        <ecNumber evidence="2">3.6.5.2</ecNumber>
    </recommendedName>
</protein>
<evidence type="ECO:0000256" key="5">
    <source>
        <dbReference type="SAM" id="MobiDB-lite"/>
    </source>
</evidence>
<feature type="region of interest" description="Disordered" evidence="5">
    <location>
        <begin position="220"/>
        <end position="275"/>
    </location>
</feature>
<keyword evidence="6" id="KW-1185">Reference proteome</keyword>
<dbReference type="PROSITE" id="PS51421">
    <property type="entry name" value="RAS"/>
    <property type="match status" value="1"/>
</dbReference>
<dbReference type="RefSeq" id="XP_005103096.1">
    <property type="nucleotide sequence ID" value="XM_005103039.3"/>
</dbReference>
<dbReference type="InterPro" id="IPR001806">
    <property type="entry name" value="Small_GTPase"/>
</dbReference>
<comment type="similarity">
    <text evidence="1">Belongs to the small GTPase superfamily. Ras family.</text>
</comment>
<dbReference type="Proteomes" id="UP000694888">
    <property type="component" value="Unplaced"/>
</dbReference>
<dbReference type="InterPro" id="IPR051065">
    <property type="entry name" value="Ras-related_GTPase"/>
</dbReference>
<dbReference type="PRINTS" id="PR00449">
    <property type="entry name" value="RASTRNSFRMNG"/>
</dbReference>
<dbReference type="GeneID" id="101855737"/>
<proteinExistence type="inferred from homology"/>
<dbReference type="Gene3D" id="3.40.50.300">
    <property type="entry name" value="P-loop containing nucleotide triphosphate hydrolases"/>
    <property type="match status" value="1"/>
</dbReference>
<evidence type="ECO:0000313" key="6">
    <source>
        <dbReference type="Proteomes" id="UP000694888"/>
    </source>
</evidence>
<sequence>MASPSSNSSRLLKRISIISSRPRPFRVAVLGQNGVGKTALAVRFVTRRYIGEYDPFLERVYNCQRSIQGNMVDFEVLDTAGLNENSKLKEHIRWADAIVLMYDVTDRCSFIECSRLKFLINAHSRRSRRRSGSDPDTELSGSIPVSLVANKKDKEKDRMVLVEEGANRSLQLNCVSFNEVSVREDLEDIVDIFEELYSFCKKQRKYRFLGSSKLSLNVEKVGSSSEEDAEDKEGSDSISVKNGGAISPGGRSLGNGSRRGTLFAPAPEILPDSPIQRVRSRRREAFYTFS</sequence>
<comment type="catalytic activity">
    <reaction evidence="4">
        <text>GTP + H2O = GDP + phosphate + H(+)</text>
        <dbReference type="Rhea" id="RHEA:19669"/>
        <dbReference type="ChEBI" id="CHEBI:15377"/>
        <dbReference type="ChEBI" id="CHEBI:15378"/>
        <dbReference type="ChEBI" id="CHEBI:37565"/>
        <dbReference type="ChEBI" id="CHEBI:43474"/>
        <dbReference type="ChEBI" id="CHEBI:58189"/>
        <dbReference type="EC" id="3.6.5.2"/>
    </reaction>
</comment>
<dbReference type="RefSeq" id="XP_012940665.1">
    <property type="nucleotide sequence ID" value="XM_013085211.2"/>
</dbReference>
<dbReference type="SMART" id="SM00175">
    <property type="entry name" value="RAB"/>
    <property type="match status" value="1"/>
</dbReference>
<evidence type="ECO:0000256" key="3">
    <source>
        <dbReference type="ARBA" id="ARBA00022801"/>
    </source>
</evidence>
<dbReference type="PROSITE" id="PS51419">
    <property type="entry name" value="RAB"/>
    <property type="match status" value="1"/>
</dbReference>
<evidence type="ECO:0000313" key="8">
    <source>
        <dbReference type="RefSeq" id="XP_012940665.1"/>
    </source>
</evidence>
<dbReference type="SMART" id="SM00173">
    <property type="entry name" value="RAS"/>
    <property type="match status" value="1"/>
</dbReference>
<evidence type="ECO:0000256" key="1">
    <source>
        <dbReference type="ARBA" id="ARBA00008344"/>
    </source>
</evidence>
<dbReference type="InterPro" id="IPR027417">
    <property type="entry name" value="P-loop_NTPase"/>
</dbReference>
<keyword evidence="3" id="KW-0378">Hydrolase</keyword>
<accession>A0ABM0JWE0</accession>
<dbReference type="Pfam" id="PF00071">
    <property type="entry name" value="Ras"/>
    <property type="match status" value="1"/>
</dbReference>
<dbReference type="EC" id="3.6.5.2" evidence="2"/>
<dbReference type="SUPFAM" id="SSF52540">
    <property type="entry name" value="P-loop containing nucleoside triphosphate hydrolases"/>
    <property type="match status" value="1"/>
</dbReference>
<name>A0ABM0JWE0_APLCA</name>
<dbReference type="PANTHER" id="PTHR45704">
    <property type="entry name" value="RAS-LIKE FAMILY MEMBER 11"/>
    <property type="match status" value="1"/>
</dbReference>